<evidence type="ECO:0000256" key="1">
    <source>
        <dbReference type="ARBA" id="ARBA00004141"/>
    </source>
</evidence>
<sequence length="1799" mass="197988">MNCIPMWNACNRQIDYINKQHAGLIAIPDDILRYGKTLEELLLDANQLRELPKKLFQLTLLKKLTFSDNQIIKISSDIGQLVNLQEIDGSRNELMDIPDTIRHCKELHFVDFSNNPLQKFPLGFTQLQNLANLSLNDTSLSMLPNDFGSLTNVEALDFIENLSNIYCILTNLETLELRENLLKYLPMSITSLTKLKLLDLGSNSFEELPETIGSLVNLEELLLDSNELSSLPVELGNLKKLTQLDVSENKLDKLPEQIGNLLNLSDLLLSENQVEYLPDSIGLLKKLTVLKADQNHLIHLTTKIGNCSSLQELILIENLILEIPPTIGKLKYLMVLNVDRNRIQVIPKEIGSCTRLGVFSIRDNNISLVPQEIGNLRQLKVLDVAGNRLCNLPLALGSCPLKALWLSENQATPLLKFQKDEDDDGEKVLTCFLLPQQRCNVTVNNNNNNKDDNNNNNNDDDHQLRSNNNTLDRETSWADQPRLSTVRWDVEEPAASENKSETHFHRQNTPFPKELRTRHHPHKPHHPPHVMKDSFDRAKNTESDPLLPATTTSLRQQQQRNDVTSTTSGIPNVTSSTSGIPSFSLPGTNQRTKNWINASLDTTTESNNLLSLDGILNQQKRGFGLANSKTRISSTANETTDSKAIPTFEKLPNSKNKTPQNLKSDDDDDDDDVTMTMDGMREERINIHFTRKPGVGLGISIAGGVGSTPFRGDDEGIFISRVTPGGPCHLAGIMVGDKLLEVNGNSLVNADHHRAVSVLKDAGNDVTAVVARLVAMENKGIANQANFLNNNNNNNNNNTVKNERIVNGEKDDDDDDVADEDGGFDWKPIKATLKKIPGKGLGFSIVGGREAAGNRDGDESIYISKITAGGLVDLQTNLKQGDKLIAINNVDVQSIDHSEVVNLLMMPANTVEILAHRKARLPRPSALQQQQQQQQRNSSFNQQQQQQLLNNNNNNNGNDGSSRRMRNGSVNNYDDENYLFKPKSKTLLNTSSTSSKMGNNISPPFSTTTTSITTTTLSNSFTSNNSNIQKLLTINTSTPPSMFSTKSTTSVVSPVEILFTSSPSYNNPPPTTTSMTSSSTSSSTTAARTSSAPSAAATLATASLPLKSVKTNGRNFENDVINNGADNNTTSLPKVPKVKKSSKKSRMNKSGDGDDDDDDDVGGGRNDDDVTIDQSMEDLILADNSVNHGEKKKTKKKKKDKHSVETIVIEKNGGPLGMSIVGGVDRICHPFGVLDPGVFISKVVENGAASHYNLKIGDRILAVNGNSLKEATHHEAVSSLVSPASEVTLLVQHDPPPPGLQEIKLIKREGEKFGLTIKGGVDKLGGGNKMGGNPEDDADEGIFISKINPIGVIAKDSRLKVGQRILEVNGISLLGVTHDDAVQSLRSIQGGFTLLVCDGYQPKSEKDDEKINNQPLERFYSTSSVDRLAGDSFDQQTVVTKQLKFGSSPARHATSSSSSHAAAATTATSSSFATKPPQPSSSSSASSSMMVKKKKKKIFSSAEHLLVDHDLENVPTAATAAAAAADDANANASSSSPSKRIVKKKKLKVNQSFDTANDSVNNNYGGINMDSSLIISPSRKKYDHGDDGDDDDDVIKEIKKIKGRKKLLVCRLKRHRLLITNTLANGFLLAAGDFVVQQVDRYNEKKLNPESVREFVDWQRTKRFLITGLCFGPVLHGWYSLLDWKFPKATIRSVAWKVFYDQTIACPCSITYFFFATGLQEGKRFKECVAELKEKFVAAYLVDWLIWPAAQTFNFFFIPPTFRVIFVSSTTFVYSIFLSYIKNIELTSEHKWLSAFKIE</sequence>
<reference evidence="13" key="1">
    <citation type="submission" date="2012-12" db="EMBL/GenBank/DDBJ databases">
        <authorList>
            <person name="Hellsten U."/>
            <person name="Grimwood J."/>
            <person name="Chapman J.A."/>
            <person name="Shapiro H."/>
            <person name="Aerts A."/>
            <person name="Otillar R.P."/>
            <person name="Terry A.Y."/>
            <person name="Boore J.L."/>
            <person name="Simakov O."/>
            <person name="Marletaz F."/>
            <person name="Cho S.-J."/>
            <person name="Edsinger-Gonzales E."/>
            <person name="Havlak P."/>
            <person name="Kuo D.-H."/>
            <person name="Larsson T."/>
            <person name="Lv J."/>
            <person name="Arendt D."/>
            <person name="Savage R."/>
            <person name="Osoegawa K."/>
            <person name="de Jong P."/>
            <person name="Lindberg D.R."/>
            <person name="Seaver E.C."/>
            <person name="Weisblat D.A."/>
            <person name="Putnam N.H."/>
            <person name="Grigoriev I.V."/>
            <person name="Rokhsar D.S."/>
        </authorList>
    </citation>
    <scope>NUCLEOTIDE SEQUENCE</scope>
</reference>
<keyword evidence="5" id="KW-0677">Repeat</keyword>
<feature type="compositionally biased region" description="Low complexity" evidence="8">
    <location>
        <begin position="1072"/>
        <end position="1093"/>
    </location>
</feature>
<dbReference type="SMART" id="SM00369">
    <property type="entry name" value="LRR_TYP"/>
    <property type="match status" value="11"/>
</dbReference>
<dbReference type="CDD" id="cd06701">
    <property type="entry name" value="PDZ4_Scribble-like"/>
    <property type="match status" value="1"/>
</dbReference>
<feature type="compositionally biased region" description="Polar residues" evidence="8">
    <location>
        <begin position="653"/>
        <end position="662"/>
    </location>
</feature>
<dbReference type="GeneID" id="20212454"/>
<dbReference type="Proteomes" id="UP000015101">
    <property type="component" value="Unassembled WGS sequence"/>
</dbReference>
<dbReference type="Gene3D" id="3.80.10.10">
    <property type="entry name" value="Ribonuclease Inhibitor"/>
    <property type="match status" value="2"/>
</dbReference>
<dbReference type="RefSeq" id="XP_009023423.1">
    <property type="nucleotide sequence ID" value="XM_009025175.1"/>
</dbReference>
<evidence type="ECO:0000256" key="8">
    <source>
        <dbReference type="SAM" id="MobiDB-lite"/>
    </source>
</evidence>
<feature type="region of interest" description="Disordered" evidence="8">
    <location>
        <begin position="1467"/>
        <end position="1489"/>
    </location>
</feature>
<feature type="compositionally biased region" description="Basic and acidic residues" evidence="8">
    <location>
        <begin position="530"/>
        <end position="542"/>
    </location>
</feature>
<dbReference type="PANTHER" id="PTHR23119:SF44">
    <property type="entry name" value="PROTEIN LAP4"/>
    <property type="match status" value="1"/>
</dbReference>
<dbReference type="GO" id="GO:0043113">
    <property type="term" value="P:receptor clustering"/>
    <property type="evidence" value="ECO:0000318"/>
    <property type="project" value="GO_Central"/>
</dbReference>
<dbReference type="Gene3D" id="2.30.42.10">
    <property type="match status" value="4"/>
</dbReference>
<dbReference type="EMBL" id="KB097144">
    <property type="protein sequence ID" value="ESN98469.1"/>
    <property type="molecule type" value="Genomic_DNA"/>
</dbReference>
<feature type="compositionally biased region" description="Polar residues" evidence="8">
    <location>
        <begin position="1115"/>
        <end position="1132"/>
    </location>
</feature>
<evidence type="ECO:0000256" key="3">
    <source>
        <dbReference type="ARBA" id="ARBA00022614"/>
    </source>
</evidence>
<dbReference type="InterPro" id="IPR001611">
    <property type="entry name" value="Leu-rich_rpt"/>
</dbReference>
<comment type="subcellular location">
    <subcellularLocation>
        <location evidence="1">Membrane</location>
        <topology evidence="1">Multi-pass membrane protein</topology>
    </subcellularLocation>
</comment>
<dbReference type="GO" id="GO:0005912">
    <property type="term" value="C:adherens junction"/>
    <property type="evidence" value="ECO:0000318"/>
    <property type="project" value="GO_Central"/>
</dbReference>
<dbReference type="InterPro" id="IPR007248">
    <property type="entry name" value="Mpv17_PMP22"/>
</dbReference>
<gene>
    <name evidence="12" type="primary">20212454</name>
    <name evidence="11" type="ORF">HELRODRAFT_192938</name>
</gene>
<dbReference type="CTD" id="20212454"/>
<evidence type="ECO:0000256" key="7">
    <source>
        <dbReference type="ARBA" id="ARBA00023136"/>
    </source>
</evidence>
<dbReference type="PROSITE" id="PS51450">
    <property type="entry name" value="LRR"/>
    <property type="match status" value="1"/>
</dbReference>
<keyword evidence="6 9" id="KW-1133">Transmembrane helix</keyword>
<dbReference type="GO" id="GO:0098609">
    <property type="term" value="P:cell-cell adhesion"/>
    <property type="evidence" value="ECO:0000318"/>
    <property type="project" value="GO_Central"/>
</dbReference>
<feature type="compositionally biased region" description="Basic residues" evidence="8">
    <location>
        <begin position="1136"/>
        <end position="1147"/>
    </location>
</feature>
<dbReference type="InterPro" id="IPR032675">
    <property type="entry name" value="LRR_dom_sf"/>
</dbReference>
<dbReference type="EMBL" id="AMQM01005886">
    <property type="status" value="NOT_ANNOTATED_CDS"/>
    <property type="molecule type" value="Genomic_DNA"/>
</dbReference>
<accession>T1FUF8</accession>
<dbReference type="CDD" id="cd06702">
    <property type="entry name" value="PDZ3_Scribble-like"/>
    <property type="match status" value="1"/>
</dbReference>
<evidence type="ECO:0000259" key="10">
    <source>
        <dbReference type="PROSITE" id="PS50106"/>
    </source>
</evidence>
<dbReference type="PANTHER" id="PTHR23119">
    <property type="entry name" value="DISCS LARGE"/>
    <property type="match status" value="1"/>
</dbReference>
<feature type="transmembrane region" description="Helical" evidence="9">
    <location>
        <begin position="1764"/>
        <end position="1781"/>
    </location>
</feature>
<feature type="region of interest" description="Disordered" evidence="8">
    <location>
        <begin position="922"/>
        <end position="977"/>
    </location>
</feature>
<organism evidence="12 13">
    <name type="scientific">Helobdella robusta</name>
    <name type="common">Californian leech</name>
    <dbReference type="NCBI Taxonomy" id="6412"/>
    <lineage>
        <taxon>Eukaryota</taxon>
        <taxon>Metazoa</taxon>
        <taxon>Spiralia</taxon>
        <taxon>Lophotrochozoa</taxon>
        <taxon>Annelida</taxon>
        <taxon>Clitellata</taxon>
        <taxon>Hirudinea</taxon>
        <taxon>Rhynchobdellida</taxon>
        <taxon>Glossiphoniidae</taxon>
        <taxon>Helobdella</taxon>
    </lineage>
</organism>
<reference evidence="11 13" key="2">
    <citation type="journal article" date="2013" name="Nature">
        <title>Insights into bilaterian evolution from three spiralian genomes.</title>
        <authorList>
            <person name="Simakov O."/>
            <person name="Marletaz F."/>
            <person name="Cho S.J."/>
            <person name="Edsinger-Gonzales E."/>
            <person name="Havlak P."/>
            <person name="Hellsten U."/>
            <person name="Kuo D.H."/>
            <person name="Larsson T."/>
            <person name="Lv J."/>
            <person name="Arendt D."/>
            <person name="Savage R."/>
            <person name="Osoegawa K."/>
            <person name="de Jong P."/>
            <person name="Grimwood J."/>
            <person name="Chapman J.A."/>
            <person name="Shapiro H."/>
            <person name="Aerts A."/>
            <person name="Otillar R.P."/>
            <person name="Terry A.Y."/>
            <person name="Boore J.L."/>
            <person name="Grigoriev I.V."/>
            <person name="Lindberg D.R."/>
            <person name="Seaver E.C."/>
            <person name="Weisblat D.A."/>
            <person name="Putnam N.H."/>
            <person name="Rokhsar D.S."/>
        </authorList>
    </citation>
    <scope>NUCLEOTIDE SEQUENCE</scope>
</reference>
<feature type="compositionally biased region" description="Polar residues" evidence="8">
    <location>
        <begin position="627"/>
        <end position="639"/>
    </location>
</feature>
<evidence type="ECO:0000256" key="4">
    <source>
        <dbReference type="ARBA" id="ARBA00022692"/>
    </source>
</evidence>
<dbReference type="FunFam" id="3.80.10.10:FF:002470">
    <property type="entry name" value="Uncharacterized protein"/>
    <property type="match status" value="1"/>
</dbReference>
<evidence type="ECO:0000256" key="5">
    <source>
        <dbReference type="ARBA" id="ARBA00022737"/>
    </source>
</evidence>
<feature type="compositionally biased region" description="Basic and acidic residues" evidence="8">
    <location>
        <begin position="449"/>
        <end position="464"/>
    </location>
</feature>
<feature type="compositionally biased region" description="Low complexity" evidence="8">
    <location>
        <begin position="927"/>
        <end position="956"/>
    </location>
</feature>
<dbReference type="SUPFAM" id="SSF50156">
    <property type="entry name" value="PDZ domain-like"/>
    <property type="match status" value="4"/>
</dbReference>
<feature type="region of interest" description="Disordered" evidence="8">
    <location>
        <begin position="627"/>
        <end position="671"/>
    </location>
</feature>
<proteinExistence type="inferred from homology"/>
<feature type="domain" description="PDZ" evidence="10">
    <location>
        <begin position="686"/>
        <end position="774"/>
    </location>
</feature>
<dbReference type="SMART" id="SM00364">
    <property type="entry name" value="LRR_BAC"/>
    <property type="match status" value="8"/>
</dbReference>
<dbReference type="Pfam" id="PF04117">
    <property type="entry name" value="Mpv17_PMP22"/>
    <property type="match status" value="1"/>
</dbReference>
<dbReference type="Pfam" id="PF00595">
    <property type="entry name" value="PDZ"/>
    <property type="match status" value="4"/>
</dbReference>
<dbReference type="FunFam" id="2.30.42.10:FF:000074">
    <property type="entry name" value="protein scribble homolog isoform X2"/>
    <property type="match status" value="1"/>
</dbReference>
<dbReference type="SMART" id="SM00228">
    <property type="entry name" value="PDZ"/>
    <property type="match status" value="4"/>
</dbReference>
<keyword evidence="7 9" id="KW-0472">Membrane</keyword>
<dbReference type="OrthoDB" id="2187496at2759"/>
<dbReference type="InterPro" id="IPR036034">
    <property type="entry name" value="PDZ_sf"/>
</dbReference>
<dbReference type="OMA" id="HENGLHE"/>
<dbReference type="GO" id="GO:0016323">
    <property type="term" value="C:basolateral plasma membrane"/>
    <property type="evidence" value="ECO:0000318"/>
    <property type="project" value="GO_Central"/>
</dbReference>
<comment type="similarity">
    <text evidence="2">Belongs to the peroxisomal membrane protein PXMP2/4 family.</text>
</comment>
<feature type="domain" description="PDZ" evidence="10">
    <location>
        <begin position="1302"/>
        <end position="1396"/>
    </location>
</feature>
<keyword evidence="3" id="KW-0433">Leucine-rich repeat</keyword>
<evidence type="ECO:0000256" key="9">
    <source>
        <dbReference type="SAM" id="Phobius"/>
    </source>
</evidence>
<dbReference type="InterPro" id="IPR001478">
    <property type="entry name" value="PDZ"/>
</dbReference>
<evidence type="ECO:0000313" key="11">
    <source>
        <dbReference type="EMBL" id="ESN98469.1"/>
    </source>
</evidence>
<evidence type="ECO:0000256" key="6">
    <source>
        <dbReference type="ARBA" id="ARBA00022989"/>
    </source>
</evidence>
<feature type="compositionally biased region" description="Basic residues" evidence="8">
    <location>
        <begin position="516"/>
        <end position="529"/>
    </location>
</feature>
<dbReference type="PROSITE" id="PS50106">
    <property type="entry name" value="PDZ"/>
    <property type="match status" value="4"/>
</dbReference>
<dbReference type="SMART" id="SM00365">
    <property type="entry name" value="LRR_SD22"/>
    <property type="match status" value="5"/>
</dbReference>
<protein>
    <recommendedName>
        <fullName evidence="10">PDZ domain-containing protein</fullName>
    </recommendedName>
</protein>
<dbReference type="GO" id="GO:0045197">
    <property type="term" value="P:establishment or maintenance of epithelial cell apical/basal polarity"/>
    <property type="evidence" value="ECO:0000318"/>
    <property type="project" value="GO_Central"/>
</dbReference>
<feature type="domain" description="PDZ" evidence="10">
    <location>
        <begin position="1206"/>
        <end position="1295"/>
    </location>
</feature>
<feature type="compositionally biased region" description="Basic residues" evidence="8">
    <location>
        <begin position="1190"/>
        <end position="1201"/>
    </location>
</feature>
<feature type="region of interest" description="Disordered" evidence="8">
    <location>
        <begin position="1115"/>
        <end position="1203"/>
    </location>
</feature>
<dbReference type="HOGENOM" id="CLU_000288_18_20_1"/>
<feature type="region of interest" description="Disordered" evidence="8">
    <location>
        <begin position="491"/>
        <end position="590"/>
    </location>
</feature>
<dbReference type="GO" id="GO:0019901">
    <property type="term" value="F:protein kinase binding"/>
    <property type="evidence" value="ECO:0000318"/>
    <property type="project" value="GO_Central"/>
</dbReference>
<keyword evidence="13" id="KW-1185">Reference proteome</keyword>
<feature type="compositionally biased region" description="Polar residues" evidence="8">
    <location>
        <begin position="549"/>
        <end position="590"/>
    </location>
</feature>
<dbReference type="STRING" id="6412.T1FUF8"/>
<feature type="region of interest" description="Disordered" evidence="8">
    <location>
        <begin position="442"/>
        <end position="478"/>
    </location>
</feature>
<dbReference type="CDD" id="cd06703">
    <property type="entry name" value="PDZ2_Scribble-like"/>
    <property type="match status" value="1"/>
</dbReference>
<dbReference type="eggNOG" id="KOG0619">
    <property type="taxonomic scope" value="Eukaryota"/>
</dbReference>
<dbReference type="Pfam" id="PF13855">
    <property type="entry name" value="LRR_8"/>
    <property type="match status" value="1"/>
</dbReference>
<evidence type="ECO:0000313" key="12">
    <source>
        <dbReference type="EnsemblMetazoa" id="HelroP192938"/>
    </source>
</evidence>
<dbReference type="GO" id="GO:0098887">
    <property type="term" value="P:neurotransmitter receptor transport, endosome to postsynaptic membrane"/>
    <property type="evidence" value="ECO:0000318"/>
    <property type="project" value="GO_Central"/>
</dbReference>
<dbReference type="SUPFAM" id="SSF52058">
    <property type="entry name" value="L domain-like"/>
    <property type="match status" value="2"/>
</dbReference>
<keyword evidence="4 9" id="KW-0812">Transmembrane</keyword>
<name>T1FUF8_HELRO</name>
<feature type="region of interest" description="Disordered" evidence="8">
    <location>
        <begin position="1060"/>
        <end position="1093"/>
    </location>
</feature>
<reference evidence="12" key="3">
    <citation type="submission" date="2015-06" db="UniProtKB">
        <authorList>
            <consortium name="EnsemblMetazoa"/>
        </authorList>
    </citation>
    <scope>IDENTIFICATION</scope>
</reference>
<dbReference type="InterPro" id="IPR003591">
    <property type="entry name" value="Leu-rich_rpt_typical-subtyp"/>
</dbReference>
<evidence type="ECO:0000313" key="13">
    <source>
        <dbReference type="Proteomes" id="UP000015101"/>
    </source>
</evidence>
<dbReference type="eggNOG" id="KOG1944">
    <property type="taxonomic scope" value="Eukaryota"/>
</dbReference>
<dbReference type="EnsemblMetazoa" id="HelroT192938">
    <property type="protein sequence ID" value="HelroP192938"/>
    <property type="gene ID" value="HelroG192938"/>
</dbReference>
<dbReference type="InterPro" id="IPR050614">
    <property type="entry name" value="Synaptic_Scaffolding_LAP-MAGUK"/>
</dbReference>
<feature type="domain" description="PDZ" evidence="10">
    <location>
        <begin position="830"/>
        <end position="919"/>
    </location>
</feature>
<dbReference type="InParanoid" id="T1FUF8"/>
<dbReference type="GO" id="GO:0014069">
    <property type="term" value="C:postsynaptic density"/>
    <property type="evidence" value="ECO:0000318"/>
    <property type="project" value="GO_Central"/>
</dbReference>
<dbReference type="KEGG" id="hro:HELRODRAFT_192938"/>
<evidence type="ECO:0000256" key="2">
    <source>
        <dbReference type="ARBA" id="ARBA00006824"/>
    </source>
</evidence>
<dbReference type="CDD" id="cd06704">
    <property type="entry name" value="PDZ1_Scribble-like"/>
    <property type="match status" value="1"/>
</dbReference>